<dbReference type="Gene3D" id="3.30.160.240">
    <property type="entry name" value="Rv1738"/>
    <property type="match status" value="1"/>
</dbReference>
<keyword evidence="3" id="KW-1185">Reference proteome</keyword>
<gene>
    <name evidence="2" type="ORF">BJ969_004417</name>
</gene>
<accession>A0A840NPX6</accession>
<dbReference type="Pfam" id="PF08962">
    <property type="entry name" value="Rv2632c-like"/>
    <property type="match status" value="1"/>
</dbReference>
<sequence>MHANRTLTLDMQVIEAGAKTTADVGMITGDGRALHGHGTARRHPDDPDVPQIGDEIALARALFELGHKLLDTAAGDIGERQHRRVHLMA</sequence>
<dbReference type="EMBL" id="JACHIV010000001">
    <property type="protein sequence ID" value="MBB5071329.1"/>
    <property type="molecule type" value="Genomic_DNA"/>
</dbReference>
<dbReference type="RefSeq" id="WP_184481592.1">
    <property type="nucleotide sequence ID" value="NZ_JACHIV010000001.1"/>
</dbReference>
<name>A0A840NPX6_9PSEU</name>
<evidence type="ECO:0000313" key="3">
    <source>
        <dbReference type="Proteomes" id="UP000580474"/>
    </source>
</evidence>
<dbReference type="AlphaFoldDB" id="A0A840NPX6"/>
<dbReference type="InterPro" id="IPR038070">
    <property type="entry name" value="Rv2632c-like_sf"/>
</dbReference>
<protein>
    <recommendedName>
        <fullName evidence="4">DUF1876 domain-containing protein</fullName>
    </recommendedName>
</protein>
<organism evidence="2 3">
    <name type="scientific">Saccharopolyspora gloriosae</name>
    <dbReference type="NCBI Taxonomy" id="455344"/>
    <lineage>
        <taxon>Bacteria</taxon>
        <taxon>Bacillati</taxon>
        <taxon>Actinomycetota</taxon>
        <taxon>Actinomycetes</taxon>
        <taxon>Pseudonocardiales</taxon>
        <taxon>Pseudonocardiaceae</taxon>
        <taxon>Saccharopolyspora</taxon>
    </lineage>
</organism>
<dbReference type="Proteomes" id="UP000580474">
    <property type="component" value="Unassembled WGS sequence"/>
</dbReference>
<dbReference type="SUPFAM" id="SSF143212">
    <property type="entry name" value="Rv2632c-like"/>
    <property type="match status" value="1"/>
</dbReference>
<feature type="region of interest" description="Disordered" evidence="1">
    <location>
        <begin position="28"/>
        <end position="49"/>
    </location>
</feature>
<evidence type="ECO:0000313" key="2">
    <source>
        <dbReference type="EMBL" id="MBB5071329.1"/>
    </source>
</evidence>
<reference evidence="2 3" key="1">
    <citation type="submission" date="2020-08" db="EMBL/GenBank/DDBJ databases">
        <title>Sequencing the genomes of 1000 actinobacteria strains.</title>
        <authorList>
            <person name="Klenk H.-P."/>
        </authorList>
    </citation>
    <scope>NUCLEOTIDE SEQUENCE [LARGE SCALE GENOMIC DNA]</scope>
    <source>
        <strain evidence="2 3">DSM 45582</strain>
    </source>
</reference>
<comment type="caution">
    <text evidence="2">The sequence shown here is derived from an EMBL/GenBank/DDBJ whole genome shotgun (WGS) entry which is preliminary data.</text>
</comment>
<evidence type="ECO:0008006" key="4">
    <source>
        <dbReference type="Google" id="ProtNLM"/>
    </source>
</evidence>
<dbReference type="InterPro" id="IPR015057">
    <property type="entry name" value="Rv2632c-like"/>
</dbReference>
<evidence type="ECO:0000256" key="1">
    <source>
        <dbReference type="SAM" id="MobiDB-lite"/>
    </source>
</evidence>
<proteinExistence type="predicted"/>